<reference evidence="1 2" key="1">
    <citation type="journal article" date="2015" name="Nature">
        <title>rRNA introns, odd ribosomes, and small enigmatic genomes across a large radiation of phyla.</title>
        <authorList>
            <person name="Brown C.T."/>
            <person name="Hug L.A."/>
            <person name="Thomas B.C."/>
            <person name="Sharon I."/>
            <person name="Castelle C.J."/>
            <person name="Singh A."/>
            <person name="Wilkins M.J."/>
            <person name="Williams K.H."/>
            <person name="Banfield J.F."/>
        </authorList>
    </citation>
    <scope>NUCLEOTIDE SEQUENCE [LARGE SCALE GENOMIC DNA]</scope>
</reference>
<organism evidence="1 2">
    <name type="scientific">Candidatus Uhrbacteria bacterium GW2011_GWA2_53_10</name>
    <dbReference type="NCBI Taxonomy" id="1618980"/>
    <lineage>
        <taxon>Bacteria</taxon>
        <taxon>Candidatus Uhriibacteriota</taxon>
    </lineage>
</organism>
<sequence>MPERDDHLRRTGLDERQRDAIVVQRSPRLAHDDLKAGHLRAVDAGYESNALGGEILVVEIRVVHHVGHHARWLRCAQTPIAMILFRGRTCGARTRKYAFLRLTLLTIAHLVAADAVLKVAFVEQGAHGLGAHAFLTRATVAAAGQFIPEFRLVVAHAEHSAGILRARVVVITVRVVRALVATAVVVTASVRTQLAVAITHAVVGHAVAGKTCARPVLITEIILNAPAPAAHATIIVGAAFGLGAGARTGLGFRLNGGQDAHDAGQFIRLACTRSTGPVQNSAARAELGRIRHQPGCTAACCGRGLVATAHLHV</sequence>
<proteinExistence type="predicted"/>
<name>A0A0G1XLY4_9BACT</name>
<evidence type="ECO:0000313" key="2">
    <source>
        <dbReference type="Proteomes" id="UP000034711"/>
    </source>
</evidence>
<gene>
    <name evidence="1" type="ORF">UY77_C0042G0007</name>
</gene>
<feature type="non-terminal residue" evidence="1">
    <location>
        <position position="313"/>
    </location>
</feature>
<accession>A0A0G1XLY4</accession>
<dbReference type="EMBL" id="LCRI01000042">
    <property type="protein sequence ID" value="KKW31880.1"/>
    <property type="molecule type" value="Genomic_DNA"/>
</dbReference>
<dbReference type="Proteomes" id="UP000034711">
    <property type="component" value="Unassembled WGS sequence"/>
</dbReference>
<comment type="caution">
    <text evidence="1">The sequence shown here is derived from an EMBL/GenBank/DDBJ whole genome shotgun (WGS) entry which is preliminary data.</text>
</comment>
<evidence type="ECO:0000313" key="1">
    <source>
        <dbReference type="EMBL" id="KKW31880.1"/>
    </source>
</evidence>
<protein>
    <submittedName>
        <fullName evidence="1">Uncharacterized protein</fullName>
    </submittedName>
</protein>
<dbReference type="AlphaFoldDB" id="A0A0G1XLY4"/>